<feature type="transmembrane region" description="Helical" evidence="1">
    <location>
        <begin position="6"/>
        <end position="26"/>
    </location>
</feature>
<reference evidence="2" key="1">
    <citation type="journal article" date="2018" name="J. Proteomics">
        <title>Exploring the molecular complexity of Triatoma dimidiata sialome.</title>
        <authorList>
            <person name="Santiago P.B."/>
            <person name="de Araujo C.N."/>
            <person name="Charneau S."/>
            <person name="Bastos I.M.D."/>
            <person name="Assumpcao T.C.F."/>
            <person name="Queiroz R.M.L."/>
            <person name="Praca Y.R."/>
            <person name="Cordeiro T.M."/>
            <person name="Garcia C.H.S."/>
            <person name="da Silva I.G."/>
            <person name="Raiol T."/>
            <person name="Motta F.N."/>
            <person name="de Araujo Oliveira J.V."/>
            <person name="de Sousa M.V."/>
            <person name="Ribeiro J.M.C."/>
            <person name="de Santana J.M."/>
        </authorList>
    </citation>
    <scope>NUCLEOTIDE SEQUENCE</scope>
    <source>
        <strain evidence="2">Santander</strain>
        <tissue evidence="2">Salivary glands</tissue>
    </source>
</reference>
<keyword evidence="1" id="KW-0472">Membrane</keyword>
<keyword evidence="1" id="KW-1133">Transmembrane helix</keyword>
<keyword evidence="1" id="KW-0812">Transmembrane</keyword>
<proteinExistence type="predicted"/>
<evidence type="ECO:0000256" key="1">
    <source>
        <dbReference type="SAM" id="Phobius"/>
    </source>
</evidence>
<accession>A0A0V0G6C7</accession>
<evidence type="ECO:0000313" key="2">
    <source>
        <dbReference type="EMBL" id="JAP03543.1"/>
    </source>
</evidence>
<sequence>MWYEILPSAGIICAAVTFPSIFNYFFHKLLYNGNPYRREYTPIFNKDLFLRDMRLSGNPYKMQGLDNIPDDIRK</sequence>
<dbReference type="InterPro" id="IPR017384">
    <property type="entry name" value="NADH_Ub_cplx-1_asu_su-1"/>
</dbReference>
<organism evidence="2">
    <name type="scientific">Triatoma dimidiata</name>
    <name type="common">Kissing bug</name>
    <name type="synonym">Meccus dimidiatus</name>
    <dbReference type="NCBI Taxonomy" id="72491"/>
    <lineage>
        <taxon>Eukaryota</taxon>
        <taxon>Metazoa</taxon>
        <taxon>Ecdysozoa</taxon>
        <taxon>Arthropoda</taxon>
        <taxon>Hexapoda</taxon>
        <taxon>Insecta</taxon>
        <taxon>Pterygota</taxon>
        <taxon>Neoptera</taxon>
        <taxon>Paraneoptera</taxon>
        <taxon>Hemiptera</taxon>
        <taxon>Heteroptera</taxon>
        <taxon>Panheteroptera</taxon>
        <taxon>Cimicomorpha</taxon>
        <taxon>Reduviidae</taxon>
        <taxon>Triatominae</taxon>
        <taxon>Triatoma</taxon>
    </lineage>
</organism>
<name>A0A0V0G6C7_TRIDM</name>
<protein>
    <submittedName>
        <fullName evidence="2">Uncharacterized protein</fullName>
    </submittedName>
</protein>
<dbReference type="AlphaFoldDB" id="A0A0V0G6C7"/>
<dbReference type="EMBL" id="GECL01002581">
    <property type="protein sequence ID" value="JAP03543.1"/>
    <property type="molecule type" value="Transcribed_RNA"/>
</dbReference>
<dbReference type="Pfam" id="PF15879">
    <property type="entry name" value="MWFE"/>
    <property type="match status" value="1"/>
</dbReference>